<feature type="binding site" evidence="2">
    <location>
        <begin position="18"/>
        <end position="26"/>
    </location>
    <ligand>
        <name>ATP</name>
        <dbReference type="ChEBI" id="CHEBI:30616"/>
    </ligand>
</feature>
<feature type="domain" description="Deoxynucleoside kinase" evidence="3">
    <location>
        <begin position="14"/>
        <end position="206"/>
    </location>
</feature>
<reference evidence="4 5" key="1">
    <citation type="journal article" date="2018" name="Nat. Biotechnol.">
        <title>A standardized bacterial taxonomy based on genome phylogeny substantially revises the tree of life.</title>
        <authorList>
            <person name="Parks D.H."/>
            <person name="Chuvochina M."/>
            <person name="Waite D.W."/>
            <person name="Rinke C."/>
            <person name="Skarshewski A."/>
            <person name="Chaumeil P.A."/>
            <person name="Hugenholtz P."/>
        </authorList>
    </citation>
    <scope>NUCLEOTIDE SEQUENCE [LARGE SCALE GENOMIC DNA]</scope>
    <source>
        <strain evidence="4">UBA7921</strain>
    </source>
</reference>
<evidence type="ECO:0000313" key="4">
    <source>
        <dbReference type="EMBL" id="HAF07354.1"/>
    </source>
</evidence>
<dbReference type="GO" id="GO:0005524">
    <property type="term" value="F:ATP binding"/>
    <property type="evidence" value="ECO:0007669"/>
    <property type="project" value="UniProtKB-KW"/>
</dbReference>
<dbReference type="InterPro" id="IPR027417">
    <property type="entry name" value="P-loop_NTPase"/>
</dbReference>
<gene>
    <name evidence="4" type="ORF">DCG82_03000</name>
</gene>
<feature type="binding site" evidence="2">
    <location>
        <begin position="144"/>
        <end position="148"/>
    </location>
    <ligand>
        <name>ATP</name>
        <dbReference type="ChEBI" id="CHEBI:30616"/>
    </ligand>
</feature>
<dbReference type="EMBL" id="DMCX01000020">
    <property type="protein sequence ID" value="HAF07354.1"/>
    <property type="molecule type" value="Genomic_DNA"/>
</dbReference>
<evidence type="ECO:0000313" key="5">
    <source>
        <dbReference type="Proteomes" id="UP000262454"/>
    </source>
</evidence>
<dbReference type="AlphaFoldDB" id="A0A348MJX8"/>
<keyword evidence="2" id="KW-0547">Nucleotide-binding</keyword>
<dbReference type="GO" id="GO:0005737">
    <property type="term" value="C:cytoplasm"/>
    <property type="evidence" value="ECO:0007669"/>
    <property type="project" value="TreeGrafter"/>
</dbReference>
<dbReference type="PANTHER" id="PTHR10513">
    <property type="entry name" value="DEOXYNUCLEOSIDE KINASE"/>
    <property type="match status" value="1"/>
</dbReference>
<dbReference type="PANTHER" id="PTHR10513:SF46">
    <property type="entry name" value="DEOXYGUANOSINE KINASE"/>
    <property type="match status" value="1"/>
</dbReference>
<dbReference type="CDD" id="cd01673">
    <property type="entry name" value="dNK"/>
    <property type="match status" value="1"/>
</dbReference>
<organism evidence="4 5">
    <name type="scientific">candidate division WOR-3 bacterium</name>
    <dbReference type="NCBI Taxonomy" id="2052148"/>
    <lineage>
        <taxon>Bacteria</taxon>
        <taxon>Bacteria division WOR-3</taxon>
    </lineage>
</organism>
<dbReference type="InterPro" id="IPR002624">
    <property type="entry name" value="DCK/DGK"/>
</dbReference>
<dbReference type="Proteomes" id="UP000262454">
    <property type="component" value="Unassembled WGS sequence"/>
</dbReference>
<keyword evidence="4" id="KW-0418">Kinase</keyword>
<keyword evidence="2" id="KW-0067">ATP-binding</keyword>
<comment type="caution">
    <text evidence="4">The sequence shown here is derived from an EMBL/GenBank/DDBJ whole genome shotgun (WGS) entry which is preliminary data.</text>
</comment>
<name>A0A348MJX8_UNCW3</name>
<dbReference type="Pfam" id="PF01712">
    <property type="entry name" value="dNK"/>
    <property type="match status" value="1"/>
</dbReference>
<sequence>MKRSSILINSYKFLSVEGVIGVGKTTLATRLAKHYNAELILEPVEENPFLENFYKNVKNYAFQTQIYFLFARYKQLQKLKQTRMFYDMVISDYIFQKDRIFANLNLDDNELILYEHIIKFIEPEIPKPDLVIFLQASCETIMERIKKRNRTFEQDISYDYINQLSKNYSNFFMMYKDAPVLMVNVDDVDLSKDQASIAQIIQEIEKPFKGLKFLKPISV</sequence>
<evidence type="ECO:0000256" key="2">
    <source>
        <dbReference type="PIRSR" id="PIRSR000705-3"/>
    </source>
</evidence>
<protein>
    <submittedName>
        <fullName evidence="4">Deoxynucleoside kinase</fullName>
    </submittedName>
</protein>
<dbReference type="Gene3D" id="3.40.50.300">
    <property type="entry name" value="P-loop containing nucleotide triphosphate hydrolases"/>
    <property type="match status" value="1"/>
</dbReference>
<accession>A0A348MJX8</accession>
<dbReference type="PIRSF" id="PIRSF000705">
    <property type="entry name" value="DNK"/>
    <property type="match status" value="1"/>
</dbReference>
<dbReference type="GO" id="GO:0019136">
    <property type="term" value="F:deoxynucleoside kinase activity"/>
    <property type="evidence" value="ECO:0007669"/>
    <property type="project" value="InterPro"/>
</dbReference>
<dbReference type="InterPro" id="IPR050566">
    <property type="entry name" value="Deoxyribonucleoside_kinase"/>
</dbReference>
<feature type="active site" description="Proton acceptor" evidence="1">
    <location>
        <position position="87"/>
    </location>
</feature>
<evidence type="ECO:0000259" key="3">
    <source>
        <dbReference type="Pfam" id="PF01712"/>
    </source>
</evidence>
<dbReference type="SUPFAM" id="SSF52540">
    <property type="entry name" value="P-loop containing nucleoside triphosphate hydrolases"/>
    <property type="match status" value="1"/>
</dbReference>
<evidence type="ECO:0000256" key="1">
    <source>
        <dbReference type="PIRSR" id="PIRSR000705-1"/>
    </source>
</evidence>
<keyword evidence="4" id="KW-0808">Transferase</keyword>
<dbReference type="InterPro" id="IPR031314">
    <property type="entry name" value="DNK_dom"/>
</dbReference>
<proteinExistence type="predicted"/>